<dbReference type="SMART" id="SM01090">
    <property type="entry name" value="Copper-fist"/>
    <property type="match status" value="1"/>
</dbReference>
<feature type="compositionally biased region" description="Basic and acidic residues" evidence="1">
    <location>
        <begin position="23"/>
        <end position="33"/>
    </location>
</feature>
<evidence type="ECO:0000313" key="4">
    <source>
        <dbReference type="Proteomes" id="UP001341245"/>
    </source>
</evidence>
<evidence type="ECO:0000313" key="3">
    <source>
        <dbReference type="EMBL" id="KAK6007450.1"/>
    </source>
</evidence>
<dbReference type="EMBL" id="JASGXD010000002">
    <property type="protein sequence ID" value="KAK6007450.1"/>
    <property type="molecule type" value="Genomic_DNA"/>
</dbReference>
<dbReference type="PROSITE" id="PS50073">
    <property type="entry name" value="COPPER_FIST_2"/>
    <property type="match status" value="1"/>
</dbReference>
<feature type="domain" description="Copper-fist" evidence="2">
    <location>
        <begin position="47"/>
        <end position="82"/>
    </location>
</feature>
<dbReference type="Pfam" id="PF00649">
    <property type="entry name" value="Copper-fist"/>
    <property type="match status" value="1"/>
</dbReference>
<name>A0ABR0TU82_AURPU</name>
<proteinExistence type="predicted"/>
<reference evidence="3 4" key="1">
    <citation type="submission" date="2023-11" db="EMBL/GenBank/DDBJ databases">
        <title>Draft genome sequence and annotation of the polyextremotolerant black yeast-like fungus Aureobasidium pullulans NRRL 62042.</title>
        <authorList>
            <person name="Dielentheis-Frenken M.R.E."/>
            <person name="Wibberg D."/>
            <person name="Blank L.M."/>
            <person name="Tiso T."/>
        </authorList>
    </citation>
    <scope>NUCLEOTIDE SEQUENCE [LARGE SCALE GENOMIC DNA]</scope>
    <source>
        <strain evidence="3 4">NRRL 62042</strain>
    </source>
</reference>
<gene>
    <name evidence="3" type="ORF">QM012_004264</name>
</gene>
<feature type="compositionally biased region" description="Basic residues" evidence="1">
    <location>
        <begin position="9"/>
        <end position="22"/>
    </location>
</feature>
<dbReference type="Proteomes" id="UP001341245">
    <property type="component" value="Unassembled WGS sequence"/>
</dbReference>
<keyword evidence="4" id="KW-1185">Reference proteome</keyword>
<feature type="region of interest" description="Disordered" evidence="1">
    <location>
        <begin position="253"/>
        <end position="279"/>
    </location>
</feature>
<accession>A0ABR0TU82</accession>
<dbReference type="SUPFAM" id="SSF57879">
    <property type="entry name" value="Zinc domain conserved in yeast copper-regulated transcription factors"/>
    <property type="match status" value="1"/>
</dbReference>
<comment type="caution">
    <text evidence="3">The sequence shown here is derived from an EMBL/GenBank/DDBJ whole genome shotgun (WGS) entry which is preliminary data.</text>
</comment>
<evidence type="ECO:0000256" key="1">
    <source>
        <dbReference type="SAM" id="MobiDB-lite"/>
    </source>
</evidence>
<feature type="region of interest" description="Disordered" evidence="1">
    <location>
        <begin position="1"/>
        <end position="33"/>
    </location>
</feature>
<dbReference type="InterPro" id="IPR001083">
    <property type="entry name" value="Cu_fist_DNA-bd_dom"/>
</dbReference>
<dbReference type="Gene3D" id="3.90.430.10">
    <property type="entry name" value="Copper fist DNA-binding domain"/>
    <property type="match status" value="1"/>
</dbReference>
<organism evidence="3 4">
    <name type="scientific">Aureobasidium pullulans</name>
    <name type="common">Black yeast</name>
    <name type="synonym">Pullularia pullulans</name>
    <dbReference type="NCBI Taxonomy" id="5580"/>
    <lineage>
        <taxon>Eukaryota</taxon>
        <taxon>Fungi</taxon>
        <taxon>Dikarya</taxon>
        <taxon>Ascomycota</taxon>
        <taxon>Pezizomycotina</taxon>
        <taxon>Dothideomycetes</taxon>
        <taxon>Dothideomycetidae</taxon>
        <taxon>Dothideales</taxon>
        <taxon>Saccotheciaceae</taxon>
        <taxon>Aureobasidium</taxon>
    </lineage>
</organism>
<protein>
    <recommendedName>
        <fullName evidence="2">Copper-fist domain-containing protein</fullName>
    </recommendedName>
</protein>
<sequence>MENVEPGVRKRKNNNNGRKAKKDRNPSKASPKDLIRVQNQLNGKIYKFACGTCISGHRAPHCDPKKHYDKILFRRPEPGRPPRDCGHPEQWVELQAGGIPTAVMYGNQRELEEAARDREIRERLERREANMYAYHQNAIPHRPAPPGPPFGYPAPITQYDQYAPYPPQPTHQLGFPFGNPPAPTMFERSRFQSQFQPAEAHPQPAPTVFERPGFQSQFYSAEGHPNNQNTSLSMNMQSVQQFAMDIGQQEQMAAQPSANPSQSCCSRKQAQPPVQSRVGTTTSVFGLPSSAPGKQFPCSSCASHQCTCITCPEVRQVASGAWSQSCGRGGHIDNTVVPKQEFTSYQESQSPFQESQAHFQGYNGFQNAPQDFSHMLSEQQSAQQTALEAPQLATTERFVQPQPSFGLMPVDFSTITDEEIEQAMRSLQDTTHMNGTVDMPLDFSNIIPMTSDPMHFQHPSQINGAEHLHLPVHIQQDISAHGRFLEVSSSPEASIDSTVDPRNLRVRPYEQ</sequence>
<evidence type="ECO:0000259" key="2">
    <source>
        <dbReference type="PROSITE" id="PS50073"/>
    </source>
</evidence>
<dbReference type="SMART" id="SM00412">
    <property type="entry name" value="Cu_FIST"/>
    <property type="match status" value="1"/>
</dbReference>
<dbReference type="InterPro" id="IPR036395">
    <property type="entry name" value="Cu_fist_DNA-bd_dom_sf"/>
</dbReference>